<dbReference type="Pfam" id="PF16916">
    <property type="entry name" value="ZT_dimer"/>
    <property type="match status" value="1"/>
</dbReference>
<dbReference type="InterPro" id="IPR058533">
    <property type="entry name" value="Cation_efflux_TM"/>
</dbReference>
<dbReference type="GO" id="GO:0006882">
    <property type="term" value="P:intracellular zinc ion homeostasis"/>
    <property type="evidence" value="ECO:0007669"/>
    <property type="project" value="TreeGrafter"/>
</dbReference>
<evidence type="ECO:0000256" key="8">
    <source>
        <dbReference type="ARBA" id="ARBA00022989"/>
    </source>
</evidence>
<keyword evidence="7" id="KW-0862">Zinc</keyword>
<keyword evidence="6 10" id="KW-0812">Transmembrane</keyword>
<evidence type="ECO:0000256" key="10">
    <source>
        <dbReference type="SAM" id="Phobius"/>
    </source>
</evidence>
<keyword evidence="3" id="KW-0813">Transport</keyword>
<reference evidence="13 14" key="1">
    <citation type="submission" date="2019-04" db="EMBL/GenBank/DDBJ databases">
        <title>Thalassotalea guangxiensis sp. nov., isolated from sediment of the coastal wetland.</title>
        <authorList>
            <person name="Zheng S."/>
            <person name="Zhang D."/>
        </authorList>
    </citation>
    <scope>NUCLEOTIDE SEQUENCE [LARGE SCALE GENOMIC DNA]</scope>
    <source>
        <strain evidence="13 14">ZS-4</strain>
    </source>
</reference>
<evidence type="ECO:0000256" key="3">
    <source>
        <dbReference type="ARBA" id="ARBA00022448"/>
    </source>
</evidence>
<evidence type="ECO:0000313" key="13">
    <source>
        <dbReference type="EMBL" id="TKB46767.1"/>
    </source>
</evidence>
<name>A0A4U1B877_9GAMM</name>
<accession>A0A4U1B877</accession>
<dbReference type="InterPro" id="IPR002524">
    <property type="entry name" value="Cation_efflux"/>
</dbReference>
<dbReference type="SUPFAM" id="SSF161111">
    <property type="entry name" value="Cation efflux protein transmembrane domain-like"/>
    <property type="match status" value="1"/>
</dbReference>
<proteinExistence type="inferred from homology"/>
<keyword evidence="5" id="KW-0410">Iron transport</keyword>
<dbReference type="GO" id="GO:0015093">
    <property type="term" value="F:ferrous iron transmembrane transporter activity"/>
    <property type="evidence" value="ECO:0007669"/>
    <property type="project" value="TreeGrafter"/>
</dbReference>
<protein>
    <submittedName>
        <fullName evidence="13">Cation diffusion facilitator family transporter</fullName>
    </submittedName>
</protein>
<dbReference type="OrthoDB" id="9806522at2"/>
<evidence type="ECO:0000256" key="1">
    <source>
        <dbReference type="ARBA" id="ARBA00004651"/>
    </source>
</evidence>
<evidence type="ECO:0000256" key="9">
    <source>
        <dbReference type="ARBA" id="ARBA00023136"/>
    </source>
</evidence>
<keyword evidence="7" id="KW-0864">Zinc transport</keyword>
<feature type="domain" description="Cation efflux protein transmembrane" evidence="11">
    <location>
        <begin position="1"/>
        <end position="184"/>
    </location>
</feature>
<dbReference type="GO" id="GO:0005886">
    <property type="term" value="C:plasma membrane"/>
    <property type="evidence" value="ECO:0007669"/>
    <property type="project" value="UniProtKB-SubCell"/>
</dbReference>
<dbReference type="AlphaFoldDB" id="A0A4U1B877"/>
<organism evidence="13 14">
    <name type="scientific">Thalassotalea mangrovi</name>
    <dbReference type="NCBI Taxonomy" id="2572245"/>
    <lineage>
        <taxon>Bacteria</taxon>
        <taxon>Pseudomonadati</taxon>
        <taxon>Pseudomonadota</taxon>
        <taxon>Gammaproteobacteria</taxon>
        <taxon>Alteromonadales</taxon>
        <taxon>Colwelliaceae</taxon>
        <taxon>Thalassotalea</taxon>
    </lineage>
</organism>
<comment type="caution">
    <text evidence="13">The sequence shown here is derived from an EMBL/GenBank/DDBJ whole genome shotgun (WGS) entry which is preliminary data.</text>
</comment>
<feature type="transmembrane region" description="Helical" evidence="10">
    <location>
        <begin position="92"/>
        <end position="116"/>
    </location>
</feature>
<gene>
    <name evidence="13" type="ORF">E8M12_03630</name>
</gene>
<comment type="similarity">
    <text evidence="2">Belongs to the cation diffusion facilitator (CDF) transporter (TC 2.A.4) family. FieF subfamily.</text>
</comment>
<dbReference type="FunFam" id="3.30.70.1350:FF:000002">
    <property type="entry name" value="Ferrous-iron efflux pump FieF"/>
    <property type="match status" value="1"/>
</dbReference>
<dbReference type="Gene3D" id="3.30.70.1350">
    <property type="entry name" value="Cation efflux protein, cytoplasmic domain"/>
    <property type="match status" value="1"/>
</dbReference>
<dbReference type="GO" id="GO:0015341">
    <property type="term" value="F:zinc efflux antiporter activity"/>
    <property type="evidence" value="ECO:0007669"/>
    <property type="project" value="TreeGrafter"/>
</dbReference>
<evidence type="ECO:0000256" key="7">
    <source>
        <dbReference type="ARBA" id="ARBA00022906"/>
    </source>
</evidence>
<evidence type="ECO:0000256" key="5">
    <source>
        <dbReference type="ARBA" id="ARBA00022496"/>
    </source>
</evidence>
<dbReference type="GO" id="GO:0015086">
    <property type="term" value="F:cadmium ion transmembrane transporter activity"/>
    <property type="evidence" value="ECO:0007669"/>
    <property type="project" value="TreeGrafter"/>
</dbReference>
<dbReference type="InterPro" id="IPR036837">
    <property type="entry name" value="Cation_efflux_CTD_sf"/>
</dbReference>
<dbReference type="SUPFAM" id="SSF160240">
    <property type="entry name" value="Cation efflux protein cytoplasmic domain-like"/>
    <property type="match status" value="1"/>
</dbReference>
<keyword evidence="4" id="KW-1003">Cell membrane</keyword>
<evidence type="ECO:0000256" key="2">
    <source>
        <dbReference type="ARBA" id="ARBA00010212"/>
    </source>
</evidence>
<feature type="transmembrane region" description="Helical" evidence="10">
    <location>
        <begin position="15"/>
        <end position="38"/>
    </location>
</feature>
<sequence>MMLTKLTVWWFTPSASLLGSTLDSLFDLLASVSNLLIVRWSLRPADQGHRFGHGKAENMAALLQATIISASASLLIVHGWQRMFNPIVIEHTVWGIGVSVLAIVLTLALVRFQVFVIERTDSLAIKADQLHYKSDLMLNLAVIAALLLYQLDWQFFDGLFAMAIGIYLIFGVARLAYMSIQQLLDHQLPQEELARIEEIITAPVEVIGFHELKTRRAGQHRFIQFHLELDQDLSLVAAYQISEQVQQALEAEFSDCQVIIHQDPVAAGSAKDGH</sequence>
<dbReference type="Gene3D" id="1.20.1510.10">
    <property type="entry name" value="Cation efflux protein transmembrane domain"/>
    <property type="match status" value="1"/>
</dbReference>
<dbReference type="InterPro" id="IPR027469">
    <property type="entry name" value="Cation_efflux_TMD_sf"/>
</dbReference>
<dbReference type="Proteomes" id="UP000307999">
    <property type="component" value="Unassembled WGS sequence"/>
</dbReference>
<feature type="domain" description="Cation efflux protein cytoplasmic" evidence="12">
    <location>
        <begin position="188"/>
        <end position="264"/>
    </location>
</feature>
<dbReference type="InterPro" id="IPR050291">
    <property type="entry name" value="CDF_Transporter"/>
</dbReference>
<comment type="subcellular location">
    <subcellularLocation>
        <location evidence="1">Cell membrane</location>
        <topology evidence="1">Multi-pass membrane protein</topology>
    </subcellularLocation>
</comment>
<feature type="transmembrane region" description="Helical" evidence="10">
    <location>
        <begin position="159"/>
        <end position="177"/>
    </location>
</feature>
<dbReference type="PANTHER" id="PTHR43840">
    <property type="entry name" value="MITOCHONDRIAL METAL TRANSPORTER 1-RELATED"/>
    <property type="match status" value="1"/>
</dbReference>
<evidence type="ECO:0000256" key="4">
    <source>
        <dbReference type="ARBA" id="ARBA00022475"/>
    </source>
</evidence>
<feature type="transmembrane region" description="Helical" evidence="10">
    <location>
        <begin position="59"/>
        <end position="80"/>
    </location>
</feature>
<keyword evidence="8 10" id="KW-1133">Transmembrane helix</keyword>
<keyword evidence="14" id="KW-1185">Reference proteome</keyword>
<keyword evidence="7" id="KW-0406">Ion transport</keyword>
<dbReference type="Pfam" id="PF01545">
    <property type="entry name" value="Cation_efflux"/>
    <property type="match status" value="1"/>
</dbReference>
<evidence type="ECO:0000259" key="12">
    <source>
        <dbReference type="Pfam" id="PF16916"/>
    </source>
</evidence>
<evidence type="ECO:0000259" key="11">
    <source>
        <dbReference type="Pfam" id="PF01545"/>
    </source>
</evidence>
<dbReference type="NCBIfam" id="TIGR01297">
    <property type="entry name" value="CDF"/>
    <property type="match status" value="1"/>
</dbReference>
<dbReference type="InterPro" id="IPR027470">
    <property type="entry name" value="Cation_efflux_CTD"/>
</dbReference>
<keyword evidence="9 10" id="KW-0472">Membrane</keyword>
<evidence type="ECO:0000256" key="6">
    <source>
        <dbReference type="ARBA" id="ARBA00022692"/>
    </source>
</evidence>
<evidence type="ECO:0000313" key="14">
    <source>
        <dbReference type="Proteomes" id="UP000307999"/>
    </source>
</evidence>
<feature type="transmembrane region" description="Helical" evidence="10">
    <location>
        <begin position="136"/>
        <end position="153"/>
    </location>
</feature>
<keyword evidence="5" id="KW-0408">Iron</keyword>
<dbReference type="EMBL" id="SWDB01000007">
    <property type="protein sequence ID" value="TKB46767.1"/>
    <property type="molecule type" value="Genomic_DNA"/>
</dbReference>
<dbReference type="PANTHER" id="PTHR43840:SF41">
    <property type="entry name" value="CATION-EFFLUX PUMP FIEF"/>
    <property type="match status" value="1"/>
</dbReference>